<keyword evidence="3" id="KW-1185">Reference proteome</keyword>
<evidence type="ECO:0008006" key="4">
    <source>
        <dbReference type="Google" id="ProtNLM"/>
    </source>
</evidence>
<feature type="transmembrane region" description="Helical" evidence="1">
    <location>
        <begin position="64"/>
        <end position="85"/>
    </location>
</feature>
<feature type="transmembrane region" description="Helical" evidence="1">
    <location>
        <begin position="134"/>
        <end position="153"/>
    </location>
</feature>
<dbReference type="SUPFAM" id="SSF81321">
    <property type="entry name" value="Family A G protein-coupled receptor-like"/>
    <property type="match status" value="1"/>
</dbReference>
<keyword evidence="1" id="KW-0812">Transmembrane</keyword>
<organism evidence="2 3">
    <name type="scientific">Rhizoclosmatium globosum</name>
    <dbReference type="NCBI Taxonomy" id="329046"/>
    <lineage>
        <taxon>Eukaryota</taxon>
        <taxon>Fungi</taxon>
        <taxon>Fungi incertae sedis</taxon>
        <taxon>Chytridiomycota</taxon>
        <taxon>Chytridiomycota incertae sedis</taxon>
        <taxon>Chytridiomycetes</taxon>
        <taxon>Chytridiales</taxon>
        <taxon>Chytriomycetaceae</taxon>
        <taxon>Rhizoclosmatium</taxon>
    </lineage>
</organism>
<evidence type="ECO:0000313" key="3">
    <source>
        <dbReference type="Proteomes" id="UP000193642"/>
    </source>
</evidence>
<comment type="caution">
    <text evidence="2">The sequence shown here is derived from an EMBL/GenBank/DDBJ whole genome shotgun (WGS) entry which is preliminary data.</text>
</comment>
<evidence type="ECO:0000256" key="1">
    <source>
        <dbReference type="SAM" id="Phobius"/>
    </source>
</evidence>
<feature type="transmembrane region" description="Helical" evidence="1">
    <location>
        <begin position="91"/>
        <end position="113"/>
    </location>
</feature>
<evidence type="ECO:0000313" key="2">
    <source>
        <dbReference type="EMBL" id="ORY35204.1"/>
    </source>
</evidence>
<reference evidence="2 3" key="1">
    <citation type="submission" date="2016-07" db="EMBL/GenBank/DDBJ databases">
        <title>Pervasive Adenine N6-methylation of Active Genes in Fungi.</title>
        <authorList>
            <consortium name="DOE Joint Genome Institute"/>
            <person name="Mondo S.J."/>
            <person name="Dannebaum R.O."/>
            <person name="Kuo R.C."/>
            <person name="Labutti K."/>
            <person name="Haridas S."/>
            <person name="Kuo A."/>
            <person name="Salamov A."/>
            <person name="Ahrendt S.R."/>
            <person name="Lipzen A."/>
            <person name="Sullivan W."/>
            <person name="Andreopoulos W.B."/>
            <person name="Clum A."/>
            <person name="Lindquist E."/>
            <person name="Daum C."/>
            <person name="Ramamoorthy G.K."/>
            <person name="Gryganskyi A."/>
            <person name="Culley D."/>
            <person name="Magnuson J.K."/>
            <person name="James T.Y."/>
            <person name="O'Malley M.A."/>
            <person name="Stajich J.E."/>
            <person name="Spatafora J.W."/>
            <person name="Visel A."/>
            <person name="Grigoriev I.V."/>
        </authorList>
    </citation>
    <scope>NUCLEOTIDE SEQUENCE [LARGE SCALE GENOMIC DNA]</scope>
    <source>
        <strain evidence="2 3">JEL800</strain>
    </source>
</reference>
<feature type="transmembrane region" description="Helical" evidence="1">
    <location>
        <begin position="173"/>
        <end position="195"/>
    </location>
</feature>
<feature type="transmembrane region" description="Helical" evidence="1">
    <location>
        <begin position="231"/>
        <end position="256"/>
    </location>
</feature>
<keyword evidence="1" id="KW-1133">Transmembrane helix</keyword>
<feature type="transmembrane region" description="Helical" evidence="1">
    <location>
        <begin position="276"/>
        <end position="295"/>
    </location>
</feature>
<accession>A0A1Y2BKB1</accession>
<name>A0A1Y2BKB1_9FUNG</name>
<gene>
    <name evidence="2" type="ORF">BCR33DRAFT_837489</name>
</gene>
<sequence>MPSTSSTVVTSNPFGETGSRLFMVRYILEVPIYILGLNSYVIYRFLRNKHKRFHESRMNRIITLLLFACLSWSVVSNARYFVWLFQGSTNIVHNTIFAFLSPVCLISILGTNLMLAMERFFVMQQKKDQDTKPFFLVVLGIVGLYVVVMLWIFSTSTSDDSVLPDSPLQAKIWIWSTALFYIATIISIISLYVVTYHHTRKVLRKYMQMNSGSYESSLLQKEAVLQIEKKVLLYSICFGCVVIACYLPELLMNGVIVMKLIDPYTQQDVLEVWKCVANVFLACDVVLTPLLVLFVGPKEVNDDDVEL</sequence>
<dbReference type="EMBL" id="MCGO01000060">
    <property type="protein sequence ID" value="ORY35204.1"/>
    <property type="molecule type" value="Genomic_DNA"/>
</dbReference>
<dbReference type="Gene3D" id="1.20.1070.10">
    <property type="entry name" value="Rhodopsin 7-helix transmembrane proteins"/>
    <property type="match status" value="1"/>
</dbReference>
<dbReference type="AlphaFoldDB" id="A0A1Y2BKB1"/>
<dbReference type="Proteomes" id="UP000193642">
    <property type="component" value="Unassembled WGS sequence"/>
</dbReference>
<protein>
    <recommendedName>
        <fullName evidence="4">G-protein coupled receptors family 1 profile domain-containing protein</fullName>
    </recommendedName>
</protein>
<keyword evidence="1" id="KW-0472">Membrane</keyword>
<feature type="transmembrane region" description="Helical" evidence="1">
    <location>
        <begin position="23"/>
        <end position="43"/>
    </location>
</feature>
<dbReference type="OrthoDB" id="2113112at2759"/>
<proteinExistence type="predicted"/>